<gene>
    <name evidence="2" type="ORF">LFZ25_26230</name>
</gene>
<dbReference type="Proteomes" id="UP000197157">
    <property type="component" value="Plasmid unnamed1"/>
</dbReference>
<organism evidence="2 3">
    <name type="scientific">Salmonella enterica subsp. enterica serovar Macclesfield str. S-1643</name>
    <dbReference type="NCBI Taxonomy" id="1242107"/>
    <lineage>
        <taxon>Bacteria</taxon>
        <taxon>Pseudomonadati</taxon>
        <taxon>Pseudomonadota</taxon>
        <taxon>Gammaproteobacteria</taxon>
        <taxon>Enterobacterales</taxon>
        <taxon>Enterobacteriaceae</taxon>
        <taxon>Salmonella</taxon>
    </lineage>
</organism>
<feature type="transmembrane region" description="Helical" evidence="1">
    <location>
        <begin position="49"/>
        <end position="72"/>
    </location>
</feature>
<dbReference type="EMBL" id="CP022118">
    <property type="protein sequence ID" value="ASG19256.1"/>
    <property type="molecule type" value="Genomic_DNA"/>
</dbReference>
<keyword evidence="1" id="KW-1133">Transmembrane helix</keyword>
<reference evidence="2 3" key="1">
    <citation type="submission" date="2017-06" db="EMBL/GenBank/DDBJ databases">
        <title>Salmonella reference genomes for public health.</title>
        <authorList>
            <person name="Robertson J."/>
            <person name="Yoshida C."/>
            <person name="Gurnik S."/>
            <person name="Nash J."/>
        </authorList>
    </citation>
    <scope>NUCLEOTIDE SEQUENCE [LARGE SCALE GENOMIC DNA]</scope>
    <source>
        <strain evidence="2 3">S-1643</strain>
        <plasmid evidence="3">Plasmid unnamed1</plasmid>
    </source>
</reference>
<evidence type="ECO:0000256" key="1">
    <source>
        <dbReference type="SAM" id="Phobius"/>
    </source>
</evidence>
<keyword evidence="2" id="KW-0614">Plasmid</keyword>
<evidence type="ECO:0000313" key="2">
    <source>
        <dbReference type="EMBL" id="ASG19256.1"/>
    </source>
</evidence>
<proteinExistence type="predicted"/>
<dbReference type="AlphaFoldDB" id="A0A241PXQ4"/>
<name>A0A241PXQ4_SALET</name>
<keyword evidence="1" id="KW-0472">Membrane</keyword>
<geneLocation type="plasmid" evidence="2">
    <name>unnamed1</name>
</geneLocation>
<sequence length="80" mass="8775">MILFCVVSVARREQKHGQTFVPAILHGGSIGVNLSCVIVNAAGKFTRRVVCVSLIFVFSMTILFYVSCIITLPRCSVCRP</sequence>
<accession>A0A241PXQ4</accession>
<evidence type="ECO:0000313" key="3">
    <source>
        <dbReference type="Proteomes" id="UP000197157"/>
    </source>
</evidence>
<feature type="transmembrane region" description="Helical" evidence="1">
    <location>
        <begin position="20"/>
        <end position="42"/>
    </location>
</feature>
<keyword evidence="1" id="KW-0812">Transmembrane</keyword>
<protein>
    <submittedName>
        <fullName evidence="2">Uncharacterized protein</fullName>
    </submittedName>
</protein>